<dbReference type="GO" id="GO:0007165">
    <property type="term" value="P:signal transduction"/>
    <property type="evidence" value="ECO:0007669"/>
    <property type="project" value="UniProtKB-KW"/>
</dbReference>
<dbReference type="PRINTS" id="PR00260">
    <property type="entry name" value="CHEMTRNSDUCR"/>
</dbReference>
<evidence type="ECO:0000256" key="6">
    <source>
        <dbReference type="SAM" id="Coils"/>
    </source>
</evidence>
<evidence type="ECO:0000256" key="3">
    <source>
        <dbReference type="ARBA" id="ARBA00023224"/>
    </source>
</evidence>
<dbReference type="Pfam" id="PF00015">
    <property type="entry name" value="MCPsignal"/>
    <property type="match status" value="1"/>
</dbReference>
<dbReference type="InterPro" id="IPR004090">
    <property type="entry name" value="Chemotax_Me-accpt_rcpt"/>
</dbReference>
<reference evidence="11 12" key="1">
    <citation type="submission" date="2019-05" db="EMBL/GenBank/DDBJ databases">
        <title>Draft Genome of Bradyrhizobium elkanii strain SEMIA 938, Used in Commercial Inoculants for Lupinus spp. in Brazil.</title>
        <authorList>
            <person name="Hungria M."/>
            <person name="Delamuta J.R.M."/>
            <person name="Ribeiro R.A."/>
            <person name="Nogueira M.A."/>
        </authorList>
    </citation>
    <scope>NUCLEOTIDE SEQUENCE [LARGE SCALE GENOMIC DNA]</scope>
    <source>
        <strain evidence="11 12">Semia 938</strain>
    </source>
</reference>
<dbReference type="EMBL" id="SZZP01000035">
    <property type="protein sequence ID" value="TKV73493.1"/>
    <property type="molecule type" value="Genomic_DNA"/>
</dbReference>
<dbReference type="InterPro" id="IPR003660">
    <property type="entry name" value="HAMP_dom"/>
</dbReference>
<comment type="similarity">
    <text evidence="4">Belongs to the methyl-accepting chemotaxis (MCP) protein family.</text>
</comment>
<dbReference type="SMART" id="SM00304">
    <property type="entry name" value="HAMP"/>
    <property type="match status" value="1"/>
</dbReference>
<dbReference type="GO" id="GO:0005886">
    <property type="term" value="C:plasma membrane"/>
    <property type="evidence" value="ECO:0007669"/>
    <property type="project" value="UniProtKB-SubCell"/>
</dbReference>
<dbReference type="GO" id="GO:0006935">
    <property type="term" value="P:chemotaxis"/>
    <property type="evidence" value="ECO:0007669"/>
    <property type="project" value="InterPro"/>
</dbReference>
<keyword evidence="7" id="KW-0472">Membrane</keyword>
<feature type="domain" description="Methyl-accepting transducer" evidence="8">
    <location>
        <begin position="404"/>
        <end position="640"/>
    </location>
</feature>
<feature type="domain" description="T-SNARE coiled-coil homology" evidence="9">
    <location>
        <begin position="563"/>
        <end position="625"/>
    </location>
</feature>
<evidence type="ECO:0000259" key="8">
    <source>
        <dbReference type="PROSITE" id="PS50111"/>
    </source>
</evidence>
<feature type="transmembrane region" description="Helical" evidence="7">
    <location>
        <begin position="296"/>
        <end position="315"/>
    </location>
</feature>
<evidence type="ECO:0000256" key="7">
    <source>
        <dbReference type="SAM" id="Phobius"/>
    </source>
</evidence>
<dbReference type="InterPro" id="IPR004089">
    <property type="entry name" value="MCPsignal_dom"/>
</dbReference>
<dbReference type="PROSITE" id="PS50885">
    <property type="entry name" value="HAMP"/>
    <property type="match status" value="1"/>
</dbReference>
<dbReference type="Gene3D" id="1.10.287.950">
    <property type="entry name" value="Methyl-accepting chemotaxis protein"/>
    <property type="match status" value="1"/>
</dbReference>
<gene>
    <name evidence="11" type="ORF">FDV58_36750</name>
</gene>
<dbReference type="InterPro" id="IPR032255">
    <property type="entry name" value="HBM"/>
</dbReference>
<evidence type="ECO:0000256" key="1">
    <source>
        <dbReference type="ARBA" id="ARBA00004429"/>
    </source>
</evidence>
<sequence length="667" mass="71483">MHQMFVMSGMKQHTALILKRFRPSLKSQIAMLGIGGVAIISVTCLGGLNYAARVQRESDDSMRFRAQLSELSDGFLETQQIAARFVKSRDEGLAKKLSDRVADEIALLDKLEAFAATAAEGDPIRQVASLRSGINLYATRFRNIVGAQRVLGLNPNDGLQGKLRSVIQQFEAKVQQIDQPRLTVLLLTMRRLEKDFALSGEERFGDQLNEREGEFETALTASALPSDMRTELLGLARAYKLAFAGFLVSRQTLDDQLDDLSQIFDRTRPALVKVADAANVRAELAQRRADAFRQTFNWVIGIVAFVLTLLAILFGRRIAGLISRMSAAMRQLAEGQFDVVLPGLKRSDEIGGMARAVESFKTRAQEKARAELDARIEEDRRAADRHKAELARLAAAFEASAGTVIATVSAASEELAASARDLSDTAHHTQDLSASVAAASEEASDNVRRVAAATEQMIASASEIGRRVGESADIAGDAVAQAQQTDERMAQLASAADRIGNVVQLIATIARQTNLLALNATIEAARAGTAGSGFAVVAQEVKTLARQTAEATEDIRSQIADIQAATRESAGAISDIAGIIQRISQIAADVAHAIDKQAGATRSIAENVQIASERTSQVAVSIGQVASGASRTGAASSRVLSSSRSLSDGNSRLKLELDNFIATIRAS</sequence>
<comment type="caution">
    <text evidence="11">The sequence shown here is derived from an EMBL/GenBank/DDBJ whole genome shotgun (WGS) entry which is preliminary data.</text>
</comment>
<dbReference type="PROSITE" id="PS50192">
    <property type="entry name" value="T_SNARE"/>
    <property type="match status" value="1"/>
</dbReference>
<dbReference type="PROSITE" id="PS50111">
    <property type="entry name" value="CHEMOTAXIS_TRANSDUC_2"/>
    <property type="match status" value="1"/>
</dbReference>
<dbReference type="Proteomes" id="UP000305095">
    <property type="component" value="Unassembled WGS sequence"/>
</dbReference>
<accession>A0A4U6RHW6</accession>
<dbReference type="AlphaFoldDB" id="A0A4U6RHW6"/>
<dbReference type="GO" id="GO:0004888">
    <property type="term" value="F:transmembrane signaling receptor activity"/>
    <property type="evidence" value="ECO:0007669"/>
    <property type="project" value="InterPro"/>
</dbReference>
<protein>
    <submittedName>
        <fullName evidence="11">HAMP domain-containing protein</fullName>
    </submittedName>
</protein>
<proteinExistence type="inferred from homology"/>
<evidence type="ECO:0000313" key="11">
    <source>
        <dbReference type="EMBL" id="TKV73493.1"/>
    </source>
</evidence>
<dbReference type="Pfam" id="PF00672">
    <property type="entry name" value="HAMP"/>
    <property type="match status" value="1"/>
</dbReference>
<keyword evidence="2" id="KW-0997">Cell inner membrane</keyword>
<comment type="subcellular location">
    <subcellularLocation>
        <location evidence="1">Cell inner membrane</location>
        <topology evidence="1">Multi-pass membrane protein</topology>
    </subcellularLocation>
</comment>
<dbReference type="PANTHER" id="PTHR32089">
    <property type="entry name" value="METHYL-ACCEPTING CHEMOTAXIS PROTEIN MCPB"/>
    <property type="match status" value="1"/>
</dbReference>
<dbReference type="SUPFAM" id="SSF58104">
    <property type="entry name" value="Methyl-accepting chemotaxis protein (MCP) signaling domain"/>
    <property type="match status" value="1"/>
</dbReference>
<keyword evidence="3 5" id="KW-0807">Transducer</keyword>
<evidence type="ECO:0000259" key="9">
    <source>
        <dbReference type="PROSITE" id="PS50192"/>
    </source>
</evidence>
<dbReference type="Gene3D" id="6.10.340.10">
    <property type="match status" value="1"/>
</dbReference>
<dbReference type="SMART" id="SM01358">
    <property type="entry name" value="HBM"/>
    <property type="match status" value="1"/>
</dbReference>
<keyword evidence="7" id="KW-1133">Transmembrane helix</keyword>
<feature type="domain" description="HAMP" evidence="10">
    <location>
        <begin position="316"/>
        <end position="369"/>
    </location>
</feature>
<organism evidence="11 12">
    <name type="scientific">Bradyrhizobium elkanii</name>
    <dbReference type="NCBI Taxonomy" id="29448"/>
    <lineage>
        <taxon>Bacteria</taxon>
        <taxon>Pseudomonadati</taxon>
        <taxon>Pseudomonadota</taxon>
        <taxon>Alphaproteobacteria</taxon>
        <taxon>Hyphomicrobiales</taxon>
        <taxon>Nitrobacteraceae</taxon>
        <taxon>Bradyrhizobium</taxon>
    </lineage>
</organism>
<feature type="transmembrane region" description="Helical" evidence="7">
    <location>
        <begin position="29"/>
        <end position="52"/>
    </location>
</feature>
<evidence type="ECO:0000256" key="4">
    <source>
        <dbReference type="ARBA" id="ARBA00029447"/>
    </source>
</evidence>
<evidence type="ECO:0000313" key="12">
    <source>
        <dbReference type="Proteomes" id="UP000305095"/>
    </source>
</evidence>
<dbReference type="InterPro" id="IPR000727">
    <property type="entry name" value="T_SNARE_dom"/>
</dbReference>
<name>A0A4U6RHW6_BRAEL</name>
<feature type="coiled-coil region" evidence="6">
    <location>
        <begin position="369"/>
        <end position="396"/>
    </location>
</feature>
<keyword evidence="2" id="KW-1003">Cell membrane</keyword>
<dbReference type="PANTHER" id="PTHR32089:SF112">
    <property type="entry name" value="LYSOZYME-LIKE PROTEIN-RELATED"/>
    <property type="match status" value="1"/>
</dbReference>
<dbReference type="SMART" id="SM00283">
    <property type="entry name" value="MA"/>
    <property type="match status" value="1"/>
</dbReference>
<keyword evidence="7" id="KW-0812">Transmembrane</keyword>
<dbReference type="CDD" id="cd06225">
    <property type="entry name" value="HAMP"/>
    <property type="match status" value="1"/>
</dbReference>
<keyword evidence="6" id="KW-0175">Coiled coil</keyword>
<evidence type="ECO:0000256" key="5">
    <source>
        <dbReference type="PROSITE-ProRule" id="PRU00284"/>
    </source>
</evidence>
<evidence type="ECO:0000256" key="2">
    <source>
        <dbReference type="ARBA" id="ARBA00022519"/>
    </source>
</evidence>
<evidence type="ECO:0000259" key="10">
    <source>
        <dbReference type="PROSITE" id="PS50885"/>
    </source>
</evidence>